<dbReference type="EMBL" id="CABEEP010000001">
    <property type="protein sequence ID" value="VTQ66099.1"/>
    <property type="molecule type" value="Genomic_DNA"/>
</dbReference>
<proteinExistence type="predicted"/>
<organism evidence="1 2">
    <name type="scientific">Enterococcus hirae</name>
    <dbReference type="NCBI Taxonomy" id="1354"/>
    <lineage>
        <taxon>Bacteria</taxon>
        <taxon>Bacillati</taxon>
        <taxon>Bacillota</taxon>
        <taxon>Bacilli</taxon>
        <taxon>Lactobacillales</taxon>
        <taxon>Enterococcaceae</taxon>
        <taxon>Enterococcus</taxon>
    </lineage>
</organism>
<dbReference type="AlphaFoldDB" id="A0A7Z9AVJ1"/>
<name>A0A7Z9AVJ1_ENTHR</name>
<sequence>MSLIDFIKQFDWNNIVKTIKDFILPITSLVFSTFAFYISYTDRKNKKFNLKLDFFAECEEWLIDRESDSKPDVYHQNKFRIIDSVLLTNNSSLPVTIIEFSISGIPDPLNAFTMIGDNYSVTVKSMYDELPHGIRAYSGKSLKKGTDLSNFPPLSLPITIPPYESKITTLVFRYDESLVEKNITINVLTSRGTAKFNRFVSSSQISQLDTGYVPPQLDEFD</sequence>
<dbReference type="RefSeq" id="WP_010737881.1">
    <property type="nucleotide sequence ID" value="NZ_CABEEP010000001.1"/>
</dbReference>
<gene>
    <name evidence="1" type="ORF">NCTC12204_01844</name>
</gene>
<comment type="caution">
    <text evidence="1">The sequence shown here is derived from an EMBL/GenBank/DDBJ whole genome shotgun (WGS) entry which is preliminary data.</text>
</comment>
<evidence type="ECO:0000313" key="1">
    <source>
        <dbReference type="EMBL" id="VTQ66099.1"/>
    </source>
</evidence>
<reference evidence="1 2" key="1">
    <citation type="submission" date="2019-05" db="EMBL/GenBank/DDBJ databases">
        <authorList>
            <consortium name="Pathogen Informatics"/>
        </authorList>
    </citation>
    <scope>NUCLEOTIDE SEQUENCE [LARGE SCALE GENOMIC DNA]</scope>
    <source>
        <strain evidence="1 2">NCTC12204</strain>
    </source>
</reference>
<dbReference type="Proteomes" id="UP000352698">
    <property type="component" value="Unassembled WGS sequence"/>
</dbReference>
<protein>
    <submittedName>
        <fullName evidence="1">Uncharacterized protein</fullName>
    </submittedName>
</protein>
<evidence type="ECO:0000313" key="2">
    <source>
        <dbReference type="Proteomes" id="UP000352698"/>
    </source>
</evidence>
<accession>A0A7Z9AVJ1</accession>